<feature type="active site" description="Nucleophile; methyl group acceptor" evidence="9">
    <location>
        <position position="123"/>
    </location>
</feature>
<dbReference type="InterPro" id="IPR036631">
    <property type="entry name" value="MGMT_N_sf"/>
</dbReference>
<organism evidence="12 13">
    <name type="scientific">Jiulongibacter sediminis</name>
    <dbReference type="NCBI Taxonomy" id="1605367"/>
    <lineage>
        <taxon>Bacteria</taxon>
        <taxon>Pseudomonadati</taxon>
        <taxon>Bacteroidota</taxon>
        <taxon>Cytophagia</taxon>
        <taxon>Cytophagales</taxon>
        <taxon>Leadbetterellaceae</taxon>
        <taxon>Jiulongibacter</taxon>
    </lineage>
</organism>
<dbReference type="Gene3D" id="3.30.160.70">
    <property type="entry name" value="Methylated DNA-protein cysteine methyltransferase domain"/>
    <property type="match status" value="1"/>
</dbReference>
<dbReference type="RefSeq" id="WP_055145266.1">
    <property type="nucleotide sequence ID" value="NZ_JXSZ01000006.1"/>
</dbReference>
<sequence length="161" mass="18021">MTLYKAYYHSPRGPIELVSSETGVKEVTFVKEVGEKSLEQPAILRSLKEQLKSYFEEDLQNFNLNLEPEGTDFQKRVWEELCQIPYGKTISYDELARKLGDPKVIRAAASANGKNPIGILIPCHRVIGKNGSLVGYAGGLPNKHFLLDLENRVANGVLELF</sequence>
<comment type="catalytic activity">
    <reaction evidence="1 9">
        <text>a 4-O-methyl-thymidine in DNA + L-cysteinyl-[protein] = a thymidine in DNA + S-methyl-L-cysteinyl-[protein]</text>
        <dbReference type="Rhea" id="RHEA:53428"/>
        <dbReference type="Rhea" id="RHEA-COMP:10131"/>
        <dbReference type="Rhea" id="RHEA-COMP:10132"/>
        <dbReference type="Rhea" id="RHEA-COMP:13555"/>
        <dbReference type="Rhea" id="RHEA-COMP:13556"/>
        <dbReference type="ChEBI" id="CHEBI:29950"/>
        <dbReference type="ChEBI" id="CHEBI:82612"/>
        <dbReference type="ChEBI" id="CHEBI:137386"/>
        <dbReference type="ChEBI" id="CHEBI:137387"/>
        <dbReference type="EC" id="2.1.1.63"/>
    </reaction>
</comment>
<keyword evidence="7 9" id="KW-0234">DNA repair</keyword>
<accession>A0A0P7BTU5</accession>
<dbReference type="SUPFAM" id="SSF46767">
    <property type="entry name" value="Methylated DNA-protein cysteine methyltransferase, C-terminal domain"/>
    <property type="match status" value="1"/>
</dbReference>
<feature type="domain" description="Methylguanine DNA methyltransferase ribonuclease-like" evidence="11">
    <location>
        <begin position="3"/>
        <end position="68"/>
    </location>
</feature>
<dbReference type="Pfam" id="PF02870">
    <property type="entry name" value="Methyltransf_1N"/>
    <property type="match status" value="1"/>
</dbReference>
<evidence type="ECO:0000256" key="3">
    <source>
        <dbReference type="ARBA" id="ARBA00022490"/>
    </source>
</evidence>
<dbReference type="GO" id="GO:0006307">
    <property type="term" value="P:DNA alkylation repair"/>
    <property type="evidence" value="ECO:0007669"/>
    <property type="project" value="UniProtKB-UniRule"/>
</dbReference>
<keyword evidence="13" id="KW-1185">Reference proteome</keyword>
<evidence type="ECO:0000256" key="9">
    <source>
        <dbReference type="HAMAP-Rule" id="MF_00772"/>
    </source>
</evidence>
<name>A0A0P7BTU5_9BACT</name>
<dbReference type="STRING" id="1605367.AFM12_05965"/>
<dbReference type="EC" id="2.1.1.63" evidence="9"/>
<dbReference type="FunFam" id="1.10.10.10:FF:000214">
    <property type="entry name" value="Methylated-DNA--protein-cysteine methyltransferase"/>
    <property type="match status" value="1"/>
</dbReference>
<dbReference type="OrthoDB" id="9802228at2"/>
<comment type="subcellular location">
    <subcellularLocation>
        <location evidence="9">Cytoplasm</location>
    </subcellularLocation>
</comment>
<gene>
    <name evidence="12" type="ORF">AFM12_05965</name>
</gene>
<evidence type="ECO:0000256" key="6">
    <source>
        <dbReference type="ARBA" id="ARBA00022763"/>
    </source>
</evidence>
<dbReference type="NCBIfam" id="TIGR00589">
    <property type="entry name" value="ogt"/>
    <property type="match status" value="1"/>
</dbReference>
<evidence type="ECO:0000256" key="7">
    <source>
        <dbReference type="ARBA" id="ARBA00023204"/>
    </source>
</evidence>
<keyword evidence="3 9" id="KW-0963">Cytoplasm</keyword>
<dbReference type="GO" id="GO:0005737">
    <property type="term" value="C:cytoplasm"/>
    <property type="evidence" value="ECO:0007669"/>
    <property type="project" value="UniProtKB-SubCell"/>
</dbReference>
<evidence type="ECO:0000256" key="2">
    <source>
        <dbReference type="ARBA" id="ARBA00008711"/>
    </source>
</evidence>
<comment type="miscellaneous">
    <text evidence="9">This enzyme catalyzes only one turnover and therefore is not strictly catalytic. According to one definition, an enzyme is a biocatalyst that acts repeatedly and over many reaction cycles.</text>
</comment>
<keyword evidence="6 9" id="KW-0227">DNA damage</keyword>
<dbReference type="InterPro" id="IPR001497">
    <property type="entry name" value="MethylDNA_cys_MeTrfase_AS"/>
</dbReference>
<dbReference type="HAMAP" id="MF_00772">
    <property type="entry name" value="OGT"/>
    <property type="match status" value="1"/>
</dbReference>
<dbReference type="SUPFAM" id="SSF53155">
    <property type="entry name" value="Methylated DNA-protein cysteine methyltransferase domain"/>
    <property type="match status" value="1"/>
</dbReference>
<comment type="caution">
    <text evidence="12">The sequence shown here is derived from an EMBL/GenBank/DDBJ whole genome shotgun (WGS) entry which is preliminary data.</text>
</comment>
<dbReference type="PATRIC" id="fig|1605367.3.peg.2554"/>
<comment type="similarity">
    <text evidence="2 9">Belongs to the MGMT family.</text>
</comment>
<evidence type="ECO:0000256" key="5">
    <source>
        <dbReference type="ARBA" id="ARBA00022679"/>
    </source>
</evidence>
<dbReference type="InterPro" id="IPR008332">
    <property type="entry name" value="MethylG_MeTrfase_N"/>
</dbReference>
<dbReference type="GO" id="GO:0003908">
    <property type="term" value="F:methylated-DNA-[protein]-cysteine S-methyltransferase activity"/>
    <property type="evidence" value="ECO:0007669"/>
    <property type="project" value="UniProtKB-UniRule"/>
</dbReference>
<dbReference type="InterPro" id="IPR014048">
    <property type="entry name" value="MethylDNA_cys_MeTrfase_DNA-bd"/>
</dbReference>
<feature type="domain" description="Methylated-DNA-[protein]-cysteine S-methyltransferase DNA binding" evidence="10">
    <location>
        <begin position="72"/>
        <end position="151"/>
    </location>
</feature>
<comment type="catalytic activity">
    <reaction evidence="8 9">
        <text>a 6-O-methyl-2'-deoxyguanosine in DNA + L-cysteinyl-[protein] = S-methyl-L-cysteinyl-[protein] + a 2'-deoxyguanosine in DNA</text>
        <dbReference type="Rhea" id="RHEA:24000"/>
        <dbReference type="Rhea" id="RHEA-COMP:10131"/>
        <dbReference type="Rhea" id="RHEA-COMP:10132"/>
        <dbReference type="Rhea" id="RHEA-COMP:11367"/>
        <dbReference type="Rhea" id="RHEA-COMP:11368"/>
        <dbReference type="ChEBI" id="CHEBI:29950"/>
        <dbReference type="ChEBI" id="CHEBI:82612"/>
        <dbReference type="ChEBI" id="CHEBI:85445"/>
        <dbReference type="ChEBI" id="CHEBI:85448"/>
        <dbReference type="EC" id="2.1.1.63"/>
    </reaction>
</comment>
<evidence type="ECO:0000256" key="1">
    <source>
        <dbReference type="ARBA" id="ARBA00001286"/>
    </source>
</evidence>
<dbReference type="Gene3D" id="1.10.10.10">
    <property type="entry name" value="Winged helix-like DNA-binding domain superfamily/Winged helix DNA-binding domain"/>
    <property type="match status" value="1"/>
</dbReference>
<evidence type="ECO:0000256" key="8">
    <source>
        <dbReference type="ARBA" id="ARBA00049348"/>
    </source>
</evidence>
<dbReference type="GO" id="GO:0032259">
    <property type="term" value="P:methylation"/>
    <property type="evidence" value="ECO:0007669"/>
    <property type="project" value="UniProtKB-KW"/>
</dbReference>
<dbReference type="InterPro" id="IPR036217">
    <property type="entry name" value="MethylDNA_cys_MeTrfase_DNAb"/>
</dbReference>
<evidence type="ECO:0000313" key="12">
    <source>
        <dbReference type="EMBL" id="KPM48207.1"/>
    </source>
</evidence>
<keyword evidence="4 9" id="KW-0489">Methyltransferase</keyword>
<evidence type="ECO:0000313" key="13">
    <source>
        <dbReference type="Proteomes" id="UP000050454"/>
    </source>
</evidence>
<dbReference type="PANTHER" id="PTHR10815">
    <property type="entry name" value="METHYLATED-DNA--PROTEIN-CYSTEINE METHYLTRANSFERASE"/>
    <property type="match status" value="1"/>
</dbReference>
<dbReference type="PROSITE" id="PS00374">
    <property type="entry name" value="MGMT"/>
    <property type="match status" value="1"/>
</dbReference>
<dbReference type="PANTHER" id="PTHR10815:SF13">
    <property type="entry name" value="METHYLATED-DNA--PROTEIN-CYSTEINE METHYLTRANSFERASE"/>
    <property type="match status" value="1"/>
</dbReference>
<dbReference type="CDD" id="cd06445">
    <property type="entry name" value="ATase"/>
    <property type="match status" value="1"/>
</dbReference>
<proteinExistence type="inferred from homology"/>
<dbReference type="InterPro" id="IPR036388">
    <property type="entry name" value="WH-like_DNA-bd_sf"/>
</dbReference>
<reference evidence="12 13" key="1">
    <citation type="submission" date="2015-07" db="EMBL/GenBank/DDBJ databases">
        <title>The draft genome sequence of Leadbetterella sp. JN14-9.</title>
        <authorList>
            <person name="Liu Y."/>
            <person name="Du J."/>
            <person name="Shao Z."/>
        </authorList>
    </citation>
    <scope>NUCLEOTIDE SEQUENCE [LARGE SCALE GENOMIC DNA]</scope>
    <source>
        <strain evidence="12 13">JN14-9</strain>
    </source>
</reference>
<dbReference type="Pfam" id="PF01035">
    <property type="entry name" value="DNA_binding_1"/>
    <property type="match status" value="1"/>
</dbReference>
<dbReference type="Proteomes" id="UP000050454">
    <property type="component" value="Unassembled WGS sequence"/>
</dbReference>
<dbReference type="EMBL" id="LGTQ01000006">
    <property type="protein sequence ID" value="KPM48207.1"/>
    <property type="molecule type" value="Genomic_DNA"/>
</dbReference>
<evidence type="ECO:0000259" key="10">
    <source>
        <dbReference type="Pfam" id="PF01035"/>
    </source>
</evidence>
<evidence type="ECO:0000259" key="11">
    <source>
        <dbReference type="Pfam" id="PF02870"/>
    </source>
</evidence>
<evidence type="ECO:0000256" key="4">
    <source>
        <dbReference type="ARBA" id="ARBA00022603"/>
    </source>
</evidence>
<dbReference type="AlphaFoldDB" id="A0A0P7BTU5"/>
<keyword evidence="5 9" id="KW-0808">Transferase</keyword>
<protein>
    <recommendedName>
        <fullName evidence="9">Methylated-DNA--protein-cysteine methyltransferase</fullName>
        <ecNumber evidence="9">2.1.1.63</ecNumber>
    </recommendedName>
    <alternativeName>
        <fullName evidence="9">6-O-methylguanine-DNA methyltransferase</fullName>
        <shortName evidence="9">MGMT</shortName>
    </alternativeName>
    <alternativeName>
        <fullName evidence="9">O-6-methylguanine-DNA-alkyltransferase</fullName>
    </alternativeName>
</protein>
<comment type="function">
    <text evidence="9">Involved in the cellular defense against the biological effects of O6-methylguanine (O6-MeG) and O4-methylthymine (O4-MeT) in DNA. Repairs the methylated nucleobase in DNA by stoichiometrically transferring the methyl group to a cysteine residue in the enzyme. This is a suicide reaction: the enzyme is irreversibly inactivated.</text>
</comment>
<dbReference type="InterPro" id="IPR023546">
    <property type="entry name" value="MGMT"/>
</dbReference>